<proteinExistence type="predicted"/>
<feature type="compositionally biased region" description="Polar residues" evidence="1">
    <location>
        <begin position="1"/>
        <end position="18"/>
    </location>
</feature>
<keyword evidence="3" id="KW-1185">Reference proteome</keyword>
<evidence type="ECO:0008006" key="4">
    <source>
        <dbReference type="Google" id="ProtNLM"/>
    </source>
</evidence>
<comment type="caution">
    <text evidence="2">The sequence shown here is derived from an EMBL/GenBank/DDBJ whole genome shotgun (WGS) entry which is preliminary data.</text>
</comment>
<name>A0A261Y3Z8_9FUNG</name>
<organism evidence="2 3">
    <name type="scientific">Bifiguratus adelaidae</name>
    <dbReference type="NCBI Taxonomy" id="1938954"/>
    <lineage>
        <taxon>Eukaryota</taxon>
        <taxon>Fungi</taxon>
        <taxon>Fungi incertae sedis</taxon>
        <taxon>Mucoromycota</taxon>
        <taxon>Mucoromycotina</taxon>
        <taxon>Endogonomycetes</taxon>
        <taxon>Endogonales</taxon>
        <taxon>Endogonales incertae sedis</taxon>
        <taxon>Bifiguratus</taxon>
    </lineage>
</organism>
<dbReference type="AlphaFoldDB" id="A0A261Y3Z8"/>
<reference evidence="2 3" key="1">
    <citation type="journal article" date="2017" name="Mycologia">
        <title>Bifiguratus adelaidae, gen. et sp. nov., a new member of Mucoromycotina in endophytic and soil-dwelling habitats.</title>
        <authorList>
            <person name="Torres-Cruz T.J."/>
            <person name="Billingsley Tobias T.L."/>
            <person name="Almatruk M."/>
            <person name="Hesse C."/>
            <person name="Kuske C.R."/>
            <person name="Desiro A."/>
            <person name="Benucci G.M."/>
            <person name="Bonito G."/>
            <person name="Stajich J.E."/>
            <person name="Dunlap C."/>
            <person name="Arnold A.E."/>
            <person name="Porras-Alfaro A."/>
        </authorList>
    </citation>
    <scope>NUCLEOTIDE SEQUENCE [LARGE SCALE GENOMIC DNA]</scope>
    <source>
        <strain evidence="2 3">AZ0501</strain>
    </source>
</reference>
<dbReference type="Proteomes" id="UP000242875">
    <property type="component" value="Unassembled WGS sequence"/>
</dbReference>
<feature type="region of interest" description="Disordered" evidence="1">
    <location>
        <begin position="1"/>
        <end position="24"/>
    </location>
</feature>
<protein>
    <recommendedName>
        <fullName evidence="4">Sensor domain-containing protein</fullName>
    </recommendedName>
</protein>
<evidence type="ECO:0000313" key="3">
    <source>
        <dbReference type="Proteomes" id="UP000242875"/>
    </source>
</evidence>
<evidence type="ECO:0000313" key="2">
    <source>
        <dbReference type="EMBL" id="OZJ05347.1"/>
    </source>
</evidence>
<sequence>MKIPQDTKTPVPSNSPPSSHIEAPPAYAEASGSLYPQSQDTAIHINEVVIPYPHHPPHAPVLYTQGSNDDVPLQVGKGRNLGRPYLCWIYDSFGWRAAGYFIILNPLIGMFLDLWCFASFITAFGLFAFPPLGLPIFLLFVYSWRASAHARVWLYHVSLGNPYHPDDPRYREYAFGTRYLPSITRVHDDPLDDDGDRHWFPRFMNHIWRISTDVWTLKVVACGIANFFWSVLALMCATLFFSFGVSFMICLLPLVPFLCRVLALVQGKLIRALIGGVKYDAKL</sequence>
<accession>A0A261Y3Z8</accession>
<gene>
    <name evidence="2" type="ORF">BZG36_01572</name>
</gene>
<dbReference type="EMBL" id="MVBO01000017">
    <property type="protein sequence ID" value="OZJ05347.1"/>
    <property type="molecule type" value="Genomic_DNA"/>
</dbReference>
<evidence type="ECO:0000256" key="1">
    <source>
        <dbReference type="SAM" id="MobiDB-lite"/>
    </source>
</evidence>